<evidence type="ECO:0000256" key="1">
    <source>
        <dbReference type="ARBA" id="ARBA00022679"/>
    </source>
</evidence>
<keyword evidence="1 3" id="KW-0808">Transferase</keyword>
<evidence type="ECO:0000256" key="2">
    <source>
        <dbReference type="ARBA" id="ARBA00023277"/>
    </source>
</evidence>
<keyword evidence="3" id="KW-0328">Glycosyltransferase</keyword>
<dbReference type="GO" id="GO:0016757">
    <property type="term" value="F:glycosyltransferase activity"/>
    <property type="evidence" value="ECO:0007669"/>
    <property type="project" value="UniProtKB-KW"/>
</dbReference>
<dbReference type="InterPro" id="IPR019378">
    <property type="entry name" value="GDP-Fuc_O-FucTrfase"/>
</dbReference>
<protein>
    <submittedName>
        <fullName evidence="3">GDP-fucose protein O-fucosyltransferase</fullName>
    </submittedName>
</protein>
<organism evidence="3">
    <name type="scientific">Clandestinovirus</name>
    <dbReference type="NCBI Taxonomy" id="2831644"/>
    <lineage>
        <taxon>Viruses</taxon>
    </lineage>
</organism>
<keyword evidence="2" id="KW-0119">Carbohydrate metabolism</keyword>
<dbReference type="Gene3D" id="3.40.50.11350">
    <property type="match status" value="1"/>
</dbReference>
<proteinExistence type="predicted"/>
<evidence type="ECO:0000313" key="3">
    <source>
        <dbReference type="EMBL" id="QYA18699.1"/>
    </source>
</evidence>
<reference evidence="3" key="1">
    <citation type="submission" date="2021-06" db="EMBL/GenBank/DDBJ databases">
        <authorList>
            <person name="Rolland C."/>
        </authorList>
    </citation>
    <scope>NUCLEOTIDE SEQUENCE</scope>
    <source>
        <strain evidence="3">347.936635</strain>
    </source>
</reference>
<dbReference type="Gene3D" id="3.40.50.11340">
    <property type="match status" value="1"/>
</dbReference>
<dbReference type="Pfam" id="PF10250">
    <property type="entry name" value="O-FucT"/>
    <property type="match status" value="1"/>
</dbReference>
<accession>A0A8F8PR36</accession>
<sequence length="306" mass="35607">MEQKFITYQPCQGLGNQVMEFFTMIQLANATKRTLIIPYPVEHATDEPSILSPMRVWDLTTLSSTIQYKTIDQFTEPIDLAFRIIPIYLLSNVKLKSISDYYKLCPGAEKTINRPRVPSEPGRWKTLMVKTQFTMSGIIDLLEQEKDERTIYLSYVYDLIHPYIWPIKPSWNMPIRLHPNIIERAKSAIGDTEGQVTCSMHVRRGDMVTFLDITQSIVKLPIIDRYFEHIEQFGYNRLFIATDDNLLRQKGEPIKYNDCECPLDVALMDMAVCLCTDYFVGTYCSTFSQYIHHCRVIQHKQSHLIT</sequence>
<gene>
    <name evidence="3" type="ORF">KOM_12_431</name>
</gene>
<dbReference type="EMBL" id="MZ420154">
    <property type="protein sequence ID" value="QYA18699.1"/>
    <property type="molecule type" value="Genomic_DNA"/>
</dbReference>
<name>A0A8F8PR36_9VIRU</name>